<proteinExistence type="predicted"/>
<dbReference type="RefSeq" id="WP_265381843.1">
    <property type="nucleotide sequence ID" value="NZ_CP110615.1"/>
</dbReference>
<keyword evidence="1" id="KW-0812">Transmembrane</keyword>
<evidence type="ECO:0000313" key="3">
    <source>
        <dbReference type="Proteomes" id="UP001164965"/>
    </source>
</evidence>
<gene>
    <name evidence="2" type="ORF">RHODO2019_11010</name>
</gene>
<organism evidence="2 3">
    <name type="scientific">Rhodococcus antarcticus</name>
    <dbReference type="NCBI Taxonomy" id="2987751"/>
    <lineage>
        <taxon>Bacteria</taxon>
        <taxon>Bacillati</taxon>
        <taxon>Actinomycetota</taxon>
        <taxon>Actinomycetes</taxon>
        <taxon>Mycobacteriales</taxon>
        <taxon>Nocardiaceae</taxon>
        <taxon>Rhodococcus</taxon>
    </lineage>
</organism>
<keyword evidence="3" id="KW-1185">Reference proteome</keyword>
<protein>
    <recommendedName>
        <fullName evidence="4">Transmembrane Fragile-X-F protein</fullName>
    </recommendedName>
</protein>
<reference evidence="2" key="1">
    <citation type="submission" date="2022-10" db="EMBL/GenBank/DDBJ databases">
        <title>Rhodococcus sp.75.</title>
        <authorList>
            <person name="Sun M."/>
        </authorList>
    </citation>
    <scope>NUCLEOTIDE SEQUENCE</scope>
    <source>
        <strain evidence="2">75</strain>
    </source>
</reference>
<name>A0ABY6NWJ5_9NOCA</name>
<keyword evidence="1" id="KW-1133">Transmembrane helix</keyword>
<feature type="transmembrane region" description="Helical" evidence="1">
    <location>
        <begin position="32"/>
        <end position="55"/>
    </location>
</feature>
<dbReference type="EMBL" id="CP110615">
    <property type="protein sequence ID" value="UZJ23735.1"/>
    <property type="molecule type" value="Genomic_DNA"/>
</dbReference>
<evidence type="ECO:0000256" key="1">
    <source>
        <dbReference type="SAM" id="Phobius"/>
    </source>
</evidence>
<dbReference type="Proteomes" id="UP001164965">
    <property type="component" value="Chromosome"/>
</dbReference>
<evidence type="ECO:0008006" key="4">
    <source>
        <dbReference type="Google" id="ProtNLM"/>
    </source>
</evidence>
<keyword evidence="1" id="KW-0472">Membrane</keyword>
<accession>A0ABY6NWJ5</accession>
<sequence length="65" mass="7126">MPALPVLLFLVFLVLKLTDVIAWGWLWVTSPLWISGALGLVIFLVALVVTIGTAGKAMSRSFHQF</sequence>
<evidence type="ECO:0000313" key="2">
    <source>
        <dbReference type="EMBL" id="UZJ23735.1"/>
    </source>
</evidence>